<dbReference type="InterPro" id="IPR000600">
    <property type="entry name" value="ROK"/>
</dbReference>
<organism evidence="2 3">
    <name type="scientific">Dawidia cretensis</name>
    <dbReference type="NCBI Taxonomy" id="2782350"/>
    <lineage>
        <taxon>Bacteria</taxon>
        <taxon>Pseudomonadati</taxon>
        <taxon>Bacteroidota</taxon>
        <taxon>Cytophagia</taxon>
        <taxon>Cytophagales</taxon>
        <taxon>Chryseotaleaceae</taxon>
        <taxon>Dawidia</taxon>
    </lineage>
</organism>
<evidence type="ECO:0000256" key="1">
    <source>
        <dbReference type="ARBA" id="ARBA00006479"/>
    </source>
</evidence>
<protein>
    <submittedName>
        <fullName evidence="2">ROK family protein</fullName>
    </submittedName>
</protein>
<dbReference type="SUPFAM" id="SSF53067">
    <property type="entry name" value="Actin-like ATPase domain"/>
    <property type="match status" value="1"/>
</dbReference>
<gene>
    <name evidence="2" type="ORF">KK062_08330</name>
</gene>
<proteinExistence type="inferred from homology"/>
<dbReference type="PANTHER" id="PTHR18964:SF149">
    <property type="entry name" value="BIFUNCTIONAL UDP-N-ACETYLGLUCOSAMINE 2-EPIMERASE_N-ACETYLMANNOSAMINE KINASE"/>
    <property type="match status" value="1"/>
</dbReference>
<evidence type="ECO:0000313" key="2">
    <source>
        <dbReference type="EMBL" id="MBT1708227.1"/>
    </source>
</evidence>
<accession>A0AAP2DYA6</accession>
<dbReference type="PANTHER" id="PTHR18964">
    <property type="entry name" value="ROK (REPRESSOR, ORF, KINASE) FAMILY"/>
    <property type="match status" value="1"/>
</dbReference>
<reference evidence="2 3" key="1">
    <citation type="submission" date="2021-05" db="EMBL/GenBank/DDBJ databases">
        <title>A Polyphasic approach of four new species of the genus Ohtaekwangia: Ohtaekwangia histidinii sp. nov., Ohtaekwangia cretensis sp. nov., Ohtaekwangia indiensis sp. nov., Ohtaekwangia reichenbachii sp. nov. from diverse environment.</title>
        <authorList>
            <person name="Octaviana S."/>
        </authorList>
    </citation>
    <scope>NUCLEOTIDE SEQUENCE [LARGE SCALE GENOMIC DNA]</scope>
    <source>
        <strain evidence="2 3">PWU5</strain>
    </source>
</reference>
<keyword evidence="3" id="KW-1185">Reference proteome</keyword>
<comment type="caution">
    <text evidence="2">The sequence shown here is derived from an EMBL/GenBank/DDBJ whole genome shotgun (WGS) entry which is preliminary data.</text>
</comment>
<dbReference type="EMBL" id="JAHESE010000005">
    <property type="protein sequence ID" value="MBT1708227.1"/>
    <property type="molecule type" value="Genomic_DNA"/>
</dbReference>
<dbReference type="RefSeq" id="WP_254083817.1">
    <property type="nucleotide sequence ID" value="NZ_JAHESE010000005.1"/>
</dbReference>
<dbReference type="AlphaFoldDB" id="A0AAP2DYA6"/>
<sequence length="323" mass="34246">MNEVGVVIDMGGTMIKIGLVADGKILAHTKVDAESQVSLEQRLQSVGDVVDGLLRGHGLTPIGIGVAFPGIVDAGNKRILSRYVKYPDAQDFDLAAWADRRWGVPLAVENDARAALIGEWQYGAGQQCDNLVLVTLGTGFGSAVLIDGKLLRGRNHVAGNLGGHVTMNVHGSTCNCGNVGCLETECSAWALGEFVRKQAGFASSALAGEQDITFKNIFAQSRTGDALAKEVLAHCLKVWSLGIISLIHAYDPDRIIIGGGIMKSQDVIIPAVREMVAKHSWVKDNVPGIVPAVQTEFAGVLGMYHALSTLRKGRQSLQGVSAL</sequence>
<dbReference type="Proteomes" id="UP001319080">
    <property type="component" value="Unassembled WGS sequence"/>
</dbReference>
<dbReference type="Gene3D" id="3.30.420.40">
    <property type="match status" value="2"/>
</dbReference>
<evidence type="ECO:0000313" key="3">
    <source>
        <dbReference type="Proteomes" id="UP001319080"/>
    </source>
</evidence>
<dbReference type="InterPro" id="IPR043129">
    <property type="entry name" value="ATPase_NBD"/>
</dbReference>
<dbReference type="Pfam" id="PF00480">
    <property type="entry name" value="ROK"/>
    <property type="match status" value="1"/>
</dbReference>
<name>A0AAP2DYA6_9BACT</name>
<comment type="similarity">
    <text evidence="1">Belongs to the ROK (NagC/XylR) family.</text>
</comment>